<comment type="subcellular location">
    <subcellularLocation>
        <location evidence="1">Membrane</location>
        <topology evidence="1">Single-pass membrane protein</topology>
    </subcellularLocation>
</comment>
<keyword evidence="8" id="KW-0325">Glycoprotein</keyword>
<dbReference type="PANTHER" id="PTHR33365:SF11">
    <property type="entry name" value="TAT PATHWAY SIGNAL SEQUENCE"/>
    <property type="match status" value="1"/>
</dbReference>
<reference evidence="11" key="2">
    <citation type="submission" date="2023-06" db="EMBL/GenBank/DDBJ databases">
        <authorList>
            <consortium name="Lawrence Berkeley National Laboratory"/>
            <person name="Haridas S."/>
            <person name="Hensen N."/>
            <person name="Bonometti L."/>
            <person name="Westerberg I."/>
            <person name="Brannstrom I.O."/>
            <person name="Guillou S."/>
            <person name="Cros-Aarteil S."/>
            <person name="Calhoun S."/>
            <person name="Kuo A."/>
            <person name="Mondo S."/>
            <person name="Pangilinan J."/>
            <person name="Riley R."/>
            <person name="Labutti K."/>
            <person name="Andreopoulos B."/>
            <person name="Lipzen A."/>
            <person name="Chen C."/>
            <person name="Yanf M."/>
            <person name="Daum C."/>
            <person name="Ng V."/>
            <person name="Clum A."/>
            <person name="Steindorff A."/>
            <person name="Ohm R."/>
            <person name="Martin F."/>
            <person name="Silar P."/>
            <person name="Natvig D."/>
            <person name="Lalanne C."/>
            <person name="Gautier V."/>
            <person name="Ament-Velasquez S.L."/>
            <person name="Kruys A."/>
            <person name="Hutchinson M.I."/>
            <person name="Powell A.J."/>
            <person name="Barry K."/>
            <person name="Miller A.N."/>
            <person name="Grigoriev I.V."/>
            <person name="Debuchy R."/>
            <person name="Gladieux P."/>
            <person name="Thoren M.H."/>
            <person name="Johannesson H."/>
        </authorList>
    </citation>
    <scope>NUCLEOTIDE SEQUENCE</scope>
    <source>
        <strain evidence="11">CBS 118394</strain>
    </source>
</reference>
<dbReference type="PANTHER" id="PTHR33365">
    <property type="entry name" value="YALI0B05434P"/>
    <property type="match status" value="1"/>
</dbReference>
<evidence type="ECO:0000256" key="1">
    <source>
        <dbReference type="ARBA" id="ARBA00004167"/>
    </source>
</evidence>
<dbReference type="GO" id="GO:0016491">
    <property type="term" value="F:oxidoreductase activity"/>
    <property type="evidence" value="ECO:0007669"/>
    <property type="project" value="UniProtKB-KW"/>
</dbReference>
<evidence type="ECO:0000313" key="12">
    <source>
        <dbReference type="Proteomes" id="UP001283341"/>
    </source>
</evidence>
<evidence type="ECO:0000256" key="4">
    <source>
        <dbReference type="ARBA" id="ARBA00022989"/>
    </source>
</evidence>
<comment type="similarity">
    <text evidence="9">Belongs to the ustYa family.</text>
</comment>
<name>A0AAE0M384_9PEZI</name>
<feature type="transmembrane region" description="Helical" evidence="10">
    <location>
        <begin position="37"/>
        <end position="55"/>
    </location>
</feature>
<keyword evidence="5" id="KW-0560">Oxidoreductase</keyword>
<keyword evidence="3 10" id="KW-0812">Transmembrane</keyword>
<keyword evidence="4 10" id="KW-1133">Transmembrane helix</keyword>
<dbReference type="Proteomes" id="UP001283341">
    <property type="component" value="Unassembled WGS sequence"/>
</dbReference>
<evidence type="ECO:0000256" key="8">
    <source>
        <dbReference type="ARBA" id="ARBA00023180"/>
    </source>
</evidence>
<evidence type="ECO:0000256" key="5">
    <source>
        <dbReference type="ARBA" id="ARBA00023002"/>
    </source>
</evidence>
<evidence type="ECO:0000256" key="2">
    <source>
        <dbReference type="ARBA" id="ARBA00004685"/>
    </source>
</evidence>
<keyword evidence="12" id="KW-1185">Reference proteome</keyword>
<keyword evidence="7 10" id="KW-0472">Membrane</keyword>
<evidence type="ECO:0008006" key="13">
    <source>
        <dbReference type="Google" id="ProtNLM"/>
    </source>
</evidence>
<evidence type="ECO:0000256" key="7">
    <source>
        <dbReference type="ARBA" id="ARBA00023136"/>
    </source>
</evidence>
<dbReference type="AlphaFoldDB" id="A0AAE0M384"/>
<dbReference type="Pfam" id="PF11807">
    <property type="entry name" value="UstYa"/>
    <property type="match status" value="1"/>
</dbReference>
<protein>
    <recommendedName>
        <fullName evidence="13">Oxidase ustYa</fullName>
    </recommendedName>
</protein>
<evidence type="ECO:0000256" key="10">
    <source>
        <dbReference type="SAM" id="Phobius"/>
    </source>
</evidence>
<dbReference type="GO" id="GO:0016020">
    <property type="term" value="C:membrane"/>
    <property type="evidence" value="ECO:0007669"/>
    <property type="project" value="UniProtKB-SubCell"/>
</dbReference>
<evidence type="ECO:0000256" key="6">
    <source>
        <dbReference type="ARBA" id="ARBA00023026"/>
    </source>
</evidence>
<accession>A0AAE0M384</accession>
<dbReference type="GO" id="GO:0043386">
    <property type="term" value="P:mycotoxin biosynthetic process"/>
    <property type="evidence" value="ECO:0007669"/>
    <property type="project" value="InterPro"/>
</dbReference>
<proteinExistence type="inferred from homology"/>
<sequence>MNHQRKETHDEEEQGFLSSIYTQRDDAIISPRPRRQYWRLVLEGIMALIIVALLVRPPSFSCKISRDRASRTPVPEFSRKMVTFVPQPRYMNDDMFTKDNRTTILTLHNWIELSAAARGYVRIPEHEKYSDLGDPYTVAIDRHTDGPGYMMTVFHQLHCLSYLVDHLQAGYSGVDITKEVAHHTAHCFDYIRQGIMCNADTTLEGSTEAGPGWGSQHECKDYEAVLEWTNKHGAMAWPNELLPTEATLSS</sequence>
<reference evidence="11" key="1">
    <citation type="journal article" date="2023" name="Mol. Phylogenet. Evol.">
        <title>Genome-scale phylogeny and comparative genomics of the fungal order Sordariales.</title>
        <authorList>
            <person name="Hensen N."/>
            <person name="Bonometti L."/>
            <person name="Westerberg I."/>
            <person name="Brannstrom I.O."/>
            <person name="Guillou S."/>
            <person name="Cros-Aarteil S."/>
            <person name="Calhoun S."/>
            <person name="Haridas S."/>
            <person name="Kuo A."/>
            <person name="Mondo S."/>
            <person name="Pangilinan J."/>
            <person name="Riley R."/>
            <person name="LaButti K."/>
            <person name="Andreopoulos B."/>
            <person name="Lipzen A."/>
            <person name="Chen C."/>
            <person name="Yan M."/>
            <person name="Daum C."/>
            <person name="Ng V."/>
            <person name="Clum A."/>
            <person name="Steindorff A."/>
            <person name="Ohm R.A."/>
            <person name="Martin F."/>
            <person name="Silar P."/>
            <person name="Natvig D.O."/>
            <person name="Lalanne C."/>
            <person name="Gautier V."/>
            <person name="Ament-Velasquez S.L."/>
            <person name="Kruys A."/>
            <person name="Hutchinson M.I."/>
            <person name="Powell A.J."/>
            <person name="Barry K."/>
            <person name="Miller A.N."/>
            <person name="Grigoriev I.V."/>
            <person name="Debuchy R."/>
            <person name="Gladieux P."/>
            <person name="Hiltunen Thoren M."/>
            <person name="Johannesson H."/>
        </authorList>
    </citation>
    <scope>NUCLEOTIDE SEQUENCE</scope>
    <source>
        <strain evidence="11">CBS 118394</strain>
    </source>
</reference>
<organism evidence="11 12">
    <name type="scientific">Apodospora peruviana</name>
    <dbReference type="NCBI Taxonomy" id="516989"/>
    <lineage>
        <taxon>Eukaryota</taxon>
        <taxon>Fungi</taxon>
        <taxon>Dikarya</taxon>
        <taxon>Ascomycota</taxon>
        <taxon>Pezizomycotina</taxon>
        <taxon>Sordariomycetes</taxon>
        <taxon>Sordariomycetidae</taxon>
        <taxon>Sordariales</taxon>
        <taxon>Lasiosphaeriaceae</taxon>
        <taxon>Apodospora</taxon>
    </lineage>
</organism>
<dbReference type="EMBL" id="JAUEDM010000005">
    <property type="protein sequence ID" value="KAK3317103.1"/>
    <property type="molecule type" value="Genomic_DNA"/>
</dbReference>
<keyword evidence="6" id="KW-0843">Virulence</keyword>
<dbReference type="InterPro" id="IPR021765">
    <property type="entry name" value="UstYa-like"/>
</dbReference>
<comment type="pathway">
    <text evidence="2">Mycotoxin biosynthesis.</text>
</comment>
<gene>
    <name evidence="11" type="ORF">B0H66DRAFT_312692</name>
</gene>
<comment type="caution">
    <text evidence="11">The sequence shown here is derived from an EMBL/GenBank/DDBJ whole genome shotgun (WGS) entry which is preliminary data.</text>
</comment>
<evidence type="ECO:0000256" key="3">
    <source>
        <dbReference type="ARBA" id="ARBA00022692"/>
    </source>
</evidence>
<evidence type="ECO:0000313" key="11">
    <source>
        <dbReference type="EMBL" id="KAK3317103.1"/>
    </source>
</evidence>
<evidence type="ECO:0000256" key="9">
    <source>
        <dbReference type="ARBA" id="ARBA00035112"/>
    </source>
</evidence>